<reference evidence="7 8" key="1">
    <citation type="submission" date="2018-07" db="EMBL/GenBank/DDBJ databases">
        <title>Genomic Encyclopedia of Type Strains, Phase III (KMG-III): the genomes of soil and plant-associated and newly described type strains.</title>
        <authorList>
            <person name="Whitman W."/>
        </authorList>
    </citation>
    <scope>NUCLEOTIDE SEQUENCE [LARGE SCALE GENOMIC DNA]</scope>
    <source>
        <strain evidence="7 8">31-25a</strain>
    </source>
</reference>
<dbReference type="CDD" id="cd00207">
    <property type="entry name" value="fer2"/>
    <property type="match status" value="1"/>
</dbReference>
<evidence type="ECO:0000256" key="3">
    <source>
        <dbReference type="ARBA" id="ARBA00023002"/>
    </source>
</evidence>
<evidence type="ECO:0000256" key="2">
    <source>
        <dbReference type="ARBA" id="ARBA00022723"/>
    </source>
</evidence>
<dbReference type="PROSITE" id="PS00197">
    <property type="entry name" value="2FE2S_FER_1"/>
    <property type="match status" value="1"/>
</dbReference>
<protein>
    <submittedName>
        <fullName evidence="7">Isoquinoline 1-oxidoreductase alpha subunit</fullName>
    </submittedName>
</protein>
<dbReference type="GO" id="GO:0051537">
    <property type="term" value="F:2 iron, 2 sulfur cluster binding"/>
    <property type="evidence" value="ECO:0007669"/>
    <property type="project" value="UniProtKB-KW"/>
</dbReference>
<keyword evidence="3" id="KW-0560">Oxidoreductase</keyword>
<dbReference type="Proteomes" id="UP000253324">
    <property type="component" value="Unassembled WGS sequence"/>
</dbReference>
<proteinExistence type="predicted"/>
<evidence type="ECO:0000313" key="8">
    <source>
        <dbReference type="Proteomes" id="UP000253324"/>
    </source>
</evidence>
<keyword evidence="4" id="KW-0408">Iron</keyword>
<keyword evidence="8" id="KW-1185">Reference proteome</keyword>
<keyword evidence="1" id="KW-0001">2Fe-2S</keyword>
<dbReference type="GO" id="GO:0016491">
    <property type="term" value="F:oxidoreductase activity"/>
    <property type="evidence" value="ECO:0007669"/>
    <property type="project" value="UniProtKB-KW"/>
</dbReference>
<dbReference type="SUPFAM" id="SSF54292">
    <property type="entry name" value="2Fe-2S ferredoxin-like"/>
    <property type="match status" value="1"/>
</dbReference>
<keyword evidence="2" id="KW-0479">Metal-binding</keyword>
<dbReference type="InterPro" id="IPR012675">
    <property type="entry name" value="Beta-grasp_dom_sf"/>
</dbReference>
<dbReference type="InterPro" id="IPR006058">
    <property type="entry name" value="2Fe2S_fd_BS"/>
</dbReference>
<comment type="caution">
    <text evidence="7">The sequence shown here is derived from an EMBL/GenBank/DDBJ whole genome shotgun (WGS) entry which is preliminary data.</text>
</comment>
<evidence type="ECO:0000256" key="4">
    <source>
        <dbReference type="ARBA" id="ARBA00023004"/>
    </source>
</evidence>
<dbReference type="PROSITE" id="PS51085">
    <property type="entry name" value="2FE2S_FER_2"/>
    <property type="match status" value="1"/>
</dbReference>
<evidence type="ECO:0000313" key="7">
    <source>
        <dbReference type="EMBL" id="RCW87293.1"/>
    </source>
</evidence>
<organism evidence="7 8">
    <name type="scientific">Phyllobacterium bourgognense</name>
    <dbReference type="NCBI Taxonomy" id="314236"/>
    <lineage>
        <taxon>Bacteria</taxon>
        <taxon>Pseudomonadati</taxon>
        <taxon>Pseudomonadota</taxon>
        <taxon>Alphaproteobacteria</taxon>
        <taxon>Hyphomicrobiales</taxon>
        <taxon>Phyllobacteriaceae</taxon>
        <taxon>Phyllobacterium</taxon>
    </lineage>
</organism>
<accession>A0A368Z4A7</accession>
<dbReference type="Pfam" id="PF01799">
    <property type="entry name" value="Fer2_2"/>
    <property type="match status" value="1"/>
</dbReference>
<keyword evidence="5" id="KW-0411">Iron-sulfur</keyword>
<gene>
    <name evidence="7" type="ORF">C7476_10153</name>
</gene>
<evidence type="ECO:0000259" key="6">
    <source>
        <dbReference type="PROSITE" id="PS51085"/>
    </source>
</evidence>
<name>A0A368Z4A7_9HYPH</name>
<dbReference type="AlphaFoldDB" id="A0A368Z4A7"/>
<dbReference type="InterPro" id="IPR036010">
    <property type="entry name" value="2Fe-2S_ferredoxin-like_sf"/>
</dbReference>
<dbReference type="Gene3D" id="3.10.20.30">
    <property type="match status" value="1"/>
</dbReference>
<dbReference type="EMBL" id="QPJM01000001">
    <property type="protein sequence ID" value="RCW87293.1"/>
    <property type="molecule type" value="Genomic_DNA"/>
</dbReference>
<dbReference type="InterPro" id="IPR001041">
    <property type="entry name" value="2Fe-2S_ferredoxin-type"/>
</dbReference>
<dbReference type="GO" id="GO:0046872">
    <property type="term" value="F:metal ion binding"/>
    <property type="evidence" value="ECO:0007669"/>
    <property type="project" value="UniProtKB-KW"/>
</dbReference>
<dbReference type="InterPro" id="IPR036884">
    <property type="entry name" value="2Fe-2S-bd_dom_sf"/>
</dbReference>
<evidence type="ECO:0000256" key="5">
    <source>
        <dbReference type="ARBA" id="ARBA00023014"/>
    </source>
</evidence>
<dbReference type="Pfam" id="PF00111">
    <property type="entry name" value="Fer2"/>
    <property type="match status" value="1"/>
</dbReference>
<dbReference type="InterPro" id="IPR051452">
    <property type="entry name" value="Diverse_Oxidoreductases"/>
</dbReference>
<feature type="domain" description="2Fe-2S ferredoxin-type" evidence="6">
    <location>
        <begin position="25"/>
        <end position="101"/>
    </location>
</feature>
<evidence type="ECO:0000256" key="1">
    <source>
        <dbReference type="ARBA" id="ARBA00022714"/>
    </source>
</evidence>
<dbReference type="InterPro" id="IPR002888">
    <property type="entry name" value="2Fe-2S-bd"/>
</dbReference>
<dbReference type="PANTHER" id="PTHR44379:SF2">
    <property type="entry name" value="BLR6218 PROTEIN"/>
    <property type="match status" value="1"/>
</dbReference>
<dbReference type="SUPFAM" id="SSF47741">
    <property type="entry name" value="CO dehydrogenase ISP C-domain like"/>
    <property type="match status" value="1"/>
</dbReference>
<sequence length="175" mass="18323">MLSRRLSARVNSAFPPAPATLEEAMAYSLKINGTAHSVDVDDDTPLLWVIRDVLGMTGTKFGCGAALCGACTVHIDGVATRSCITTVDSVGDSAITTIEAIGETPQGAALQKAWLDLEVVQCGYCQSGQLMSAAALLKETPKPTDEDINSAMSGNVCRCGTYQRIRAAIKQAAEA</sequence>
<dbReference type="PANTHER" id="PTHR44379">
    <property type="entry name" value="OXIDOREDUCTASE WITH IRON-SULFUR SUBUNIT"/>
    <property type="match status" value="1"/>
</dbReference>
<dbReference type="Gene3D" id="1.10.150.120">
    <property type="entry name" value="[2Fe-2S]-binding domain"/>
    <property type="match status" value="1"/>
</dbReference>